<dbReference type="Pfam" id="PF01856">
    <property type="entry name" value="HP_OMP"/>
    <property type="match status" value="1"/>
</dbReference>
<reference evidence="2 3" key="1">
    <citation type="journal article" date="2014" name="Genome Announc.">
        <title>Draft genome sequences of eight enterohepatic helicobacter species isolated from both laboratory and wild rodents.</title>
        <authorList>
            <person name="Sheh A."/>
            <person name="Shen Z."/>
            <person name="Fox J.G."/>
        </authorList>
    </citation>
    <scope>NUCLEOTIDE SEQUENCE [LARGE SCALE GENOMIC DNA]</scope>
    <source>
        <strain evidence="2 3">MIT 97-6194</strain>
    </source>
</reference>
<protein>
    <submittedName>
        <fullName evidence="2">Outer membrane beta-barrel protein</fullName>
    </submittedName>
</protein>
<dbReference type="PRINTS" id="PR01776">
    <property type="entry name" value="HPOMPFAMILY"/>
</dbReference>
<proteinExistence type="predicted"/>
<sequence length="232" mass="25969">MTKIFTFFFLIFSATFAVEISGDRESAKYALLNAAHNEKSGFFVGVHLGVSLYYTILHNAAGQNIAWDSQNSNQIVGKNMQVMTNVGIKLGYSHFFNALIGVRGYINYDYSDYREVLKDSKIASEDVSINSDVMINFYNGKRGSFGLFIGFGVGYNLPQFENAQTRINLESTHKYNGFIMPLNLGLSFSSSPHKIELGTRIPTLLGRYKSNADSSGFSLKPVIISLEYMYIF</sequence>
<name>A0A347VPY2_9HELI</name>
<dbReference type="RefSeq" id="WP_034573094.1">
    <property type="nucleotide sequence ID" value="NZ_JRMP02000003.1"/>
</dbReference>
<reference evidence="1 4" key="4">
    <citation type="submission" date="2019-12" db="EMBL/GenBank/DDBJ databases">
        <title>Multi-Generational Helicobacter saguini Isolates.</title>
        <authorList>
            <person name="Mannion A."/>
            <person name="Shen Z."/>
            <person name="Fox J.G."/>
        </authorList>
    </citation>
    <scope>NUCLEOTIDE SEQUENCE [LARGE SCALE GENOMIC DNA]</scope>
    <source>
        <strain evidence="1">16-048</strain>
        <strain evidence="4">16-048 (F4)</strain>
    </source>
</reference>
<organism evidence="2 3">
    <name type="scientific">Helicobacter saguini</name>
    <dbReference type="NCBI Taxonomy" id="1548018"/>
    <lineage>
        <taxon>Bacteria</taxon>
        <taxon>Pseudomonadati</taxon>
        <taxon>Campylobacterota</taxon>
        <taxon>Epsilonproteobacteria</taxon>
        <taxon>Campylobacterales</taxon>
        <taxon>Helicobacteraceae</taxon>
        <taxon>Helicobacter</taxon>
    </lineage>
</organism>
<accession>A0A347VPY2</accession>
<keyword evidence="3" id="KW-1185">Reference proteome</keyword>
<dbReference type="EMBL" id="QBIU01000002">
    <property type="protein sequence ID" value="MWV70366.1"/>
    <property type="molecule type" value="Genomic_DNA"/>
</dbReference>
<evidence type="ECO:0000313" key="1">
    <source>
        <dbReference type="EMBL" id="MWV70366.1"/>
    </source>
</evidence>
<evidence type="ECO:0000313" key="4">
    <source>
        <dbReference type="Proteomes" id="UP000477070"/>
    </source>
</evidence>
<dbReference type="EMBL" id="JRMP02000003">
    <property type="protein sequence ID" value="TLD95310.1"/>
    <property type="molecule type" value="Genomic_DNA"/>
</dbReference>
<comment type="caution">
    <text evidence="2">The sequence shown here is derived from an EMBL/GenBank/DDBJ whole genome shotgun (WGS) entry which is preliminary data.</text>
</comment>
<dbReference type="Proteomes" id="UP000029714">
    <property type="component" value="Unassembled WGS sequence"/>
</dbReference>
<reference evidence="2" key="3">
    <citation type="submission" date="2018-04" db="EMBL/GenBank/DDBJ databases">
        <authorList>
            <person name="Sheh A."/>
            <person name="Shen Z."/>
            <person name="Mannion A.J."/>
            <person name="Fox J.G."/>
        </authorList>
    </citation>
    <scope>NUCLEOTIDE SEQUENCE</scope>
    <source>
        <strain evidence="2">MIT 97-6194</strain>
    </source>
</reference>
<dbReference type="InterPro" id="IPR002718">
    <property type="entry name" value="OMP_Helicobacter"/>
</dbReference>
<dbReference type="Proteomes" id="UP000477070">
    <property type="component" value="Unassembled WGS sequence"/>
</dbReference>
<evidence type="ECO:0000313" key="3">
    <source>
        <dbReference type="Proteomes" id="UP000029714"/>
    </source>
</evidence>
<evidence type="ECO:0000313" key="2">
    <source>
        <dbReference type="EMBL" id="TLD95310.1"/>
    </source>
</evidence>
<gene>
    <name evidence="1" type="ORF">DCO61_10240</name>
    <name evidence="2" type="ORF">LS64_002890</name>
</gene>
<dbReference type="OrthoDB" id="5321056at2"/>
<dbReference type="AlphaFoldDB" id="A0A347VPY2"/>
<reference evidence="2 3" key="2">
    <citation type="journal article" date="2016" name="Infect. Immun.">
        <title>Helicobacter saguini, a Novel Helicobacter Isolated from Cotton-Top Tamarins with Ulcerative Colitis, Has Proinflammatory Properties and Induces Typhlocolitis and Dysplasia in Gnotobiotic IL-10-/- Mice.</title>
        <authorList>
            <person name="Shen Z."/>
            <person name="Mannion A."/>
            <person name="Whary M.T."/>
            <person name="Muthupalani S."/>
            <person name="Sheh A."/>
            <person name="Feng Y."/>
            <person name="Gong G."/>
            <person name="Vandamme P."/>
            <person name="Holcombe H.R."/>
            <person name="Paster B.J."/>
            <person name="Fox J.G."/>
        </authorList>
    </citation>
    <scope>NUCLEOTIDE SEQUENCE [LARGE SCALE GENOMIC DNA]</scope>
    <source>
        <strain evidence="2 3">MIT 97-6194</strain>
    </source>
</reference>